<comment type="caution">
    <text evidence="5">The sequence shown here is derived from an EMBL/GenBank/DDBJ whole genome shotgun (WGS) entry which is preliminary data.</text>
</comment>
<dbReference type="EMBL" id="VFPS01000004">
    <property type="protein sequence ID" value="TQM95162.1"/>
    <property type="molecule type" value="Genomic_DNA"/>
</dbReference>
<proteinExistence type="predicted"/>
<evidence type="ECO:0000256" key="3">
    <source>
        <dbReference type="ARBA" id="ARBA00023002"/>
    </source>
</evidence>
<sequence length="227" mass="23137">MTAGAQSRRIAVVSAGLSNPSSTRMLADRLAAATVAQLTGLGIEASVDTIELRDLAHDITNNLLTGFAPAPLESAINTVVSADALIVVTPIFSTSYSGLFKSFIDVLDPDALTGMPVLIGANAGTARHSLAIDYAIRPLFAYLHADAVSTGVFAASSDWGSAADQVAPLSARVDKGARELAEAVARLEPATGGDPFDPENYLGSFQRLMGGDAASGGGHLLGGLAGE</sequence>
<dbReference type="GO" id="GO:0016491">
    <property type="term" value="F:oxidoreductase activity"/>
    <property type="evidence" value="ECO:0007669"/>
    <property type="project" value="UniProtKB-KW"/>
</dbReference>
<organism evidence="5 6">
    <name type="scientific">Microbacterium lacticum</name>
    <dbReference type="NCBI Taxonomy" id="33885"/>
    <lineage>
        <taxon>Bacteria</taxon>
        <taxon>Bacillati</taxon>
        <taxon>Actinomycetota</taxon>
        <taxon>Actinomycetes</taxon>
        <taxon>Micrococcales</taxon>
        <taxon>Microbacteriaceae</taxon>
        <taxon>Microbacterium</taxon>
    </lineage>
</organism>
<dbReference type="InterPro" id="IPR051814">
    <property type="entry name" value="NAD(P)H-dep_FMN_reductase"/>
</dbReference>
<dbReference type="InterPro" id="IPR023932">
    <property type="entry name" value="CE1759_FMN_reduct"/>
</dbReference>
<keyword evidence="6" id="KW-1185">Reference proteome</keyword>
<keyword evidence="1" id="KW-0285">Flavoprotein</keyword>
<dbReference type="Gene3D" id="3.40.50.360">
    <property type="match status" value="1"/>
</dbReference>
<dbReference type="RefSeq" id="WP_141379862.1">
    <property type="nucleotide sequence ID" value="NZ_BJNA01000011.1"/>
</dbReference>
<dbReference type="SUPFAM" id="SSF52218">
    <property type="entry name" value="Flavoproteins"/>
    <property type="match status" value="1"/>
</dbReference>
<evidence type="ECO:0000313" key="5">
    <source>
        <dbReference type="EMBL" id="TQM95162.1"/>
    </source>
</evidence>
<dbReference type="NCBIfam" id="TIGR04037">
    <property type="entry name" value="LLM_duo_CE1759"/>
    <property type="match status" value="1"/>
</dbReference>
<evidence type="ECO:0000256" key="2">
    <source>
        <dbReference type="ARBA" id="ARBA00022643"/>
    </source>
</evidence>
<evidence type="ECO:0000256" key="1">
    <source>
        <dbReference type="ARBA" id="ARBA00022630"/>
    </source>
</evidence>
<protein>
    <submittedName>
        <fullName evidence="5">FMN reductase</fullName>
    </submittedName>
</protein>
<gene>
    <name evidence="5" type="ORF">FHX68_2507</name>
</gene>
<dbReference type="PANTHER" id="PTHR43408:SF2">
    <property type="entry name" value="FMN REDUCTASE (NADPH)"/>
    <property type="match status" value="1"/>
</dbReference>
<accession>A0A4Y3UNW5</accession>
<dbReference type="Proteomes" id="UP000319804">
    <property type="component" value="Unassembled WGS sequence"/>
</dbReference>
<dbReference type="InterPro" id="IPR005025">
    <property type="entry name" value="FMN_Rdtase-like_dom"/>
</dbReference>
<name>A0A4Y3UNW5_9MICO</name>
<reference evidence="5 6" key="1">
    <citation type="submission" date="2019-06" db="EMBL/GenBank/DDBJ databases">
        <title>Sequencing the genomes of 1000 actinobacteria strains.</title>
        <authorList>
            <person name="Klenk H.-P."/>
        </authorList>
    </citation>
    <scope>NUCLEOTIDE SEQUENCE [LARGE SCALE GENOMIC DNA]</scope>
    <source>
        <strain evidence="5 6">DSM 20427</strain>
    </source>
</reference>
<feature type="domain" description="NADPH-dependent FMN reductase-like" evidence="4">
    <location>
        <begin position="9"/>
        <end position="159"/>
    </location>
</feature>
<dbReference type="InterPro" id="IPR029039">
    <property type="entry name" value="Flavoprotein-like_sf"/>
</dbReference>
<dbReference type="AlphaFoldDB" id="A0A4Y3UNW5"/>
<evidence type="ECO:0000259" key="4">
    <source>
        <dbReference type="Pfam" id="PF03358"/>
    </source>
</evidence>
<dbReference type="Pfam" id="PF03358">
    <property type="entry name" value="FMN_red"/>
    <property type="match status" value="1"/>
</dbReference>
<dbReference type="PANTHER" id="PTHR43408">
    <property type="entry name" value="FMN REDUCTASE (NADPH)"/>
    <property type="match status" value="1"/>
</dbReference>
<keyword evidence="3" id="KW-0560">Oxidoreductase</keyword>
<dbReference type="OrthoDB" id="1643408at2"/>
<evidence type="ECO:0000313" key="6">
    <source>
        <dbReference type="Proteomes" id="UP000319804"/>
    </source>
</evidence>
<keyword evidence="2" id="KW-0288">FMN</keyword>